<dbReference type="PROSITE" id="PS51257">
    <property type="entry name" value="PROKAR_LIPOPROTEIN"/>
    <property type="match status" value="1"/>
</dbReference>
<dbReference type="Proteomes" id="UP001500827">
    <property type="component" value="Unassembled WGS sequence"/>
</dbReference>
<name>A0ABP7KV32_9SPHN</name>
<dbReference type="EMBL" id="BAABBM010000001">
    <property type="protein sequence ID" value="GAA3888483.1"/>
    <property type="molecule type" value="Genomic_DNA"/>
</dbReference>
<gene>
    <name evidence="2" type="ORF">GCM10022276_04500</name>
</gene>
<reference evidence="3" key="1">
    <citation type="journal article" date="2019" name="Int. J. Syst. Evol. Microbiol.">
        <title>The Global Catalogue of Microorganisms (GCM) 10K type strain sequencing project: providing services to taxonomists for standard genome sequencing and annotation.</title>
        <authorList>
            <consortium name="The Broad Institute Genomics Platform"/>
            <consortium name="The Broad Institute Genome Sequencing Center for Infectious Disease"/>
            <person name="Wu L."/>
            <person name="Ma J."/>
        </authorList>
    </citation>
    <scope>NUCLEOTIDE SEQUENCE [LARGE SCALE GENOMIC DNA]</scope>
    <source>
        <strain evidence="3">JCM 17543</strain>
    </source>
</reference>
<accession>A0ABP7KV32</accession>
<protein>
    <recommendedName>
        <fullName evidence="4">Lipoprotein</fullName>
    </recommendedName>
</protein>
<organism evidence="2 3">
    <name type="scientific">Sphingomonas limnosediminicola</name>
    <dbReference type="NCBI Taxonomy" id="940133"/>
    <lineage>
        <taxon>Bacteria</taxon>
        <taxon>Pseudomonadati</taxon>
        <taxon>Pseudomonadota</taxon>
        <taxon>Alphaproteobacteria</taxon>
        <taxon>Sphingomonadales</taxon>
        <taxon>Sphingomonadaceae</taxon>
        <taxon>Sphingomonas</taxon>
    </lineage>
</organism>
<sequence>MEETMRIALAIPLLLLGACNVSKEGNSVTVQYDQNTAENTAAAVGNTAQNIAADIGNDVQKTGDKIENKVGNTDISVNVNHDEKTDNKVENKH</sequence>
<evidence type="ECO:0000313" key="2">
    <source>
        <dbReference type="EMBL" id="GAA3888483.1"/>
    </source>
</evidence>
<evidence type="ECO:0008006" key="4">
    <source>
        <dbReference type="Google" id="ProtNLM"/>
    </source>
</evidence>
<feature type="region of interest" description="Disordered" evidence="1">
    <location>
        <begin position="72"/>
        <end position="93"/>
    </location>
</feature>
<feature type="compositionally biased region" description="Basic and acidic residues" evidence="1">
    <location>
        <begin position="80"/>
        <end position="93"/>
    </location>
</feature>
<evidence type="ECO:0000313" key="3">
    <source>
        <dbReference type="Proteomes" id="UP001500827"/>
    </source>
</evidence>
<keyword evidence="3" id="KW-1185">Reference proteome</keyword>
<proteinExistence type="predicted"/>
<comment type="caution">
    <text evidence="2">The sequence shown here is derived from an EMBL/GenBank/DDBJ whole genome shotgun (WGS) entry which is preliminary data.</text>
</comment>
<evidence type="ECO:0000256" key="1">
    <source>
        <dbReference type="SAM" id="MobiDB-lite"/>
    </source>
</evidence>